<keyword evidence="2" id="KW-0812">Transmembrane</keyword>
<feature type="compositionally biased region" description="Low complexity" evidence="1">
    <location>
        <begin position="191"/>
        <end position="208"/>
    </location>
</feature>
<accession>A0ABM3ZNN6</accession>
<reference evidence="5" key="1">
    <citation type="submission" date="2025-08" db="UniProtKB">
        <authorList>
            <consortium name="RefSeq"/>
        </authorList>
    </citation>
    <scope>IDENTIFICATION</scope>
    <source>
        <tissue evidence="5">Blood</tissue>
    </source>
</reference>
<evidence type="ECO:0000256" key="1">
    <source>
        <dbReference type="SAM" id="MobiDB-lite"/>
    </source>
</evidence>
<dbReference type="Pfam" id="PF07686">
    <property type="entry name" value="V-set"/>
    <property type="match status" value="1"/>
</dbReference>
<feature type="region of interest" description="Disordered" evidence="1">
    <location>
        <begin position="191"/>
        <end position="230"/>
    </location>
</feature>
<protein>
    <submittedName>
        <fullName evidence="5">Carcinoembryonic antigen-related cell adhesion molecule 4 isoform X1</fullName>
    </submittedName>
</protein>
<evidence type="ECO:0000256" key="2">
    <source>
        <dbReference type="SAM" id="Phobius"/>
    </source>
</evidence>
<dbReference type="InterPro" id="IPR013783">
    <property type="entry name" value="Ig-like_fold"/>
</dbReference>
<dbReference type="SUPFAM" id="SSF48726">
    <property type="entry name" value="Immunoglobulin"/>
    <property type="match status" value="1"/>
</dbReference>
<name>A0ABM3ZNN6_PANGU</name>
<evidence type="ECO:0000313" key="4">
    <source>
        <dbReference type="Proteomes" id="UP001652622"/>
    </source>
</evidence>
<feature type="domain" description="Immunoglobulin V-set" evidence="3">
    <location>
        <begin position="54"/>
        <end position="128"/>
    </location>
</feature>
<proteinExistence type="predicted"/>
<organism evidence="4 5">
    <name type="scientific">Pantherophis guttatus</name>
    <name type="common">Corn snake</name>
    <name type="synonym">Elaphe guttata</name>
    <dbReference type="NCBI Taxonomy" id="94885"/>
    <lineage>
        <taxon>Eukaryota</taxon>
        <taxon>Metazoa</taxon>
        <taxon>Chordata</taxon>
        <taxon>Craniata</taxon>
        <taxon>Vertebrata</taxon>
        <taxon>Euteleostomi</taxon>
        <taxon>Lepidosauria</taxon>
        <taxon>Squamata</taxon>
        <taxon>Bifurcata</taxon>
        <taxon>Unidentata</taxon>
        <taxon>Episquamata</taxon>
        <taxon>Toxicofera</taxon>
        <taxon>Serpentes</taxon>
        <taxon>Colubroidea</taxon>
        <taxon>Colubridae</taxon>
        <taxon>Colubrinae</taxon>
        <taxon>Pantherophis</taxon>
    </lineage>
</organism>
<feature type="transmembrane region" description="Helical" evidence="2">
    <location>
        <begin position="157"/>
        <end position="183"/>
    </location>
</feature>
<dbReference type="InterPro" id="IPR036179">
    <property type="entry name" value="Ig-like_dom_sf"/>
</dbReference>
<dbReference type="InterPro" id="IPR013106">
    <property type="entry name" value="Ig_V-set"/>
</dbReference>
<dbReference type="GeneID" id="117657062"/>
<dbReference type="Gene3D" id="2.60.40.10">
    <property type="entry name" value="Immunoglobulins"/>
    <property type="match status" value="1"/>
</dbReference>
<evidence type="ECO:0000313" key="5">
    <source>
        <dbReference type="RefSeq" id="XP_060549988.1"/>
    </source>
</evidence>
<keyword evidence="2" id="KW-1133">Transmembrane helix</keyword>
<feature type="compositionally biased region" description="Polar residues" evidence="1">
    <location>
        <begin position="210"/>
        <end position="223"/>
    </location>
</feature>
<keyword evidence="2" id="KW-0472">Membrane</keyword>
<dbReference type="RefSeq" id="XP_060549988.1">
    <property type="nucleotide sequence ID" value="XM_060694005.1"/>
</dbReference>
<dbReference type="Proteomes" id="UP001652622">
    <property type="component" value="Unplaced"/>
</dbReference>
<sequence length="230" mass="25463">MATLPKHKQPSERRTSRLIWLLTAHLVSSYLMFIEAQKMPDFTIVVTPRFPTEGQNVEMVPQKPTNETQSCLWYRGENITYIQILLYYPMNNTFEPQRGYHSGHVPLKDCVLTIRNVSYLDMGLYGIIMKSPTKSLTGEAFLSVTREDVPTKKKKKALGAGIIAGISAGCLVGILMVIGLVAYQTRGTTFRSATTTQQATSSPTQDTSANKDANQTTASNQNPDAEGNKI</sequence>
<gene>
    <name evidence="5" type="primary">CEACAM4</name>
</gene>
<evidence type="ECO:0000259" key="3">
    <source>
        <dbReference type="Pfam" id="PF07686"/>
    </source>
</evidence>
<keyword evidence="4" id="KW-1185">Reference proteome</keyword>